<keyword evidence="3" id="KW-0830">Ubiquinone</keyword>
<keyword evidence="4" id="KW-1185">Reference proteome</keyword>
<gene>
    <name evidence="3" type="ORF">GCM10011503_04900</name>
</gene>
<reference evidence="4" key="1">
    <citation type="journal article" date="2019" name="Int. J. Syst. Evol. Microbiol.">
        <title>The Global Catalogue of Microorganisms (GCM) 10K type strain sequencing project: providing services to taxonomists for standard genome sequencing and annotation.</title>
        <authorList>
            <consortium name="The Broad Institute Genomics Platform"/>
            <consortium name="The Broad Institute Genome Sequencing Center for Infectious Disease"/>
            <person name="Wu L."/>
            <person name="Ma J."/>
        </authorList>
    </citation>
    <scope>NUCLEOTIDE SEQUENCE [LARGE SCALE GENOMIC DNA]</scope>
    <source>
        <strain evidence="4">CGMCC 1.15928</strain>
    </source>
</reference>
<name>A0ABQ1J3Y7_9PROT</name>
<organism evidence="3 4">
    <name type="scientific">Henriciella pelagia</name>
    <dbReference type="NCBI Taxonomy" id="1977912"/>
    <lineage>
        <taxon>Bacteria</taxon>
        <taxon>Pseudomonadati</taxon>
        <taxon>Pseudomonadota</taxon>
        <taxon>Alphaproteobacteria</taxon>
        <taxon>Hyphomonadales</taxon>
        <taxon>Hyphomonadaceae</taxon>
        <taxon>Henriciella</taxon>
    </lineage>
</organism>
<dbReference type="SUPFAM" id="SSF55961">
    <property type="entry name" value="Bet v1-like"/>
    <property type="match status" value="1"/>
</dbReference>
<dbReference type="InterPro" id="IPR044996">
    <property type="entry name" value="COQ10-like"/>
</dbReference>
<dbReference type="Gene3D" id="3.30.530.20">
    <property type="match status" value="1"/>
</dbReference>
<dbReference type="CDD" id="cd07813">
    <property type="entry name" value="COQ10p_like"/>
    <property type="match status" value="1"/>
</dbReference>
<dbReference type="Pfam" id="PF03364">
    <property type="entry name" value="Polyketide_cyc"/>
    <property type="match status" value="1"/>
</dbReference>
<accession>A0ABQ1J3Y7</accession>
<evidence type="ECO:0000259" key="2">
    <source>
        <dbReference type="Pfam" id="PF03364"/>
    </source>
</evidence>
<dbReference type="InterPro" id="IPR023393">
    <property type="entry name" value="START-like_dom_sf"/>
</dbReference>
<comment type="similarity">
    <text evidence="1">Belongs to the ribosome association toxin RatA family.</text>
</comment>
<comment type="caution">
    <text evidence="3">The sequence shown here is derived from an EMBL/GenBank/DDBJ whole genome shotgun (WGS) entry which is preliminary data.</text>
</comment>
<dbReference type="EMBL" id="BMKF01000001">
    <property type="protein sequence ID" value="GGB59463.1"/>
    <property type="molecule type" value="Genomic_DNA"/>
</dbReference>
<evidence type="ECO:0000313" key="4">
    <source>
        <dbReference type="Proteomes" id="UP000628854"/>
    </source>
</evidence>
<dbReference type="RefSeq" id="WP_084393759.1">
    <property type="nucleotide sequence ID" value="NZ_BMKF01000001.1"/>
</dbReference>
<evidence type="ECO:0000313" key="3">
    <source>
        <dbReference type="EMBL" id="GGB59463.1"/>
    </source>
</evidence>
<dbReference type="InterPro" id="IPR005031">
    <property type="entry name" value="COQ10_START"/>
</dbReference>
<sequence>MPSLSKQISIPYAPEQIFDLVSDVARYPEFIKWIRDMKVSGLREEQGIRYFRGEASVGFKGFSERFSTDVAADPEKHTIDVSLVRGPFRRLKNRWALGKASDGTTLVDFFIDYEFRNPVLSLLARANTDLAVSKIMTAFRQEADRRYG</sequence>
<proteinExistence type="inferred from homology"/>
<dbReference type="PANTHER" id="PTHR12901:SF10">
    <property type="entry name" value="COENZYME Q-BINDING PROTEIN COQ10, MITOCHONDRIAL"/>
    <property type="match status" value="1"/>
</dbReference>
<dbReference type="PANTHER" id="PTHR12901">
    <property type="entry name" value="SPERM PROTEIN HOMOLOG"/>
    <property type="match status" value="1"/>
</dbReference>
<protein>
    <submittedName>
        <fullName evidence="3">Ubiquinone-binding protein</fullName>
    </submittedName>
</protein>
<dbReference type="Proteomes" id="UP000628854">
    <property type="component" value="Unassembled WGS sequence"/>
</dbReference>
<evidence type="ECO:0000256" key="1">
    <source>
        <dbReference type="ARBA" id="ARBA00008918"/>
    </source>
</evidence>
<feature type="domain" description="Coenzyme Q-binding protein COQ10 START" evidence="2">
    <location>
        <begin position="10"/>
        <end position="140"/>
    </location>
</feature>